<dbReference type="SUPFAM" id="SSF54637">
    <property type="entry name" value="Thioesterase/thiol ester dehydrase-isomerase"/>
    <property type="match status" value="1"/>
</dbReference>
<dbReference type="InterPro" id="IPR029069">
    <property type="entry name" value="HotDog_dom_sf"/>
</dbReference>
<dbReference type="HOGENOM" id="CLU_101141_2_0_11"/>
<proteinExistence type="predicted"/>
<dbReference type="eggNOG" id="COG0824">
    <property type="taxonomic scope" value="Bacteria"/>
</dbReference>
<keyword evidence="2" id="KW-1185">Reference proteome</keyword>
<protein>
    <submittedName>
        <fullName evidence="1">4-hydroxybenzoyl-CoA thioesterase</fullName>
    </submittedName>
</protein>
<dbReference type="PANTHER" id="PTHR31793:SF24">
    <property type="entry name" value="LONG-CHAIN ACYL-COA THIOESTERASE FADM"/>
    <property type="match status" value="1"/>
</dbReference>
<evidence type="ECO:0000313" key="2">
    <source>
        <dbReference type="Proteomes" id="UP000023067"/>
    </source>
</evidence>
<dbReference type="RefSeq" id="WP_038373038.1">
    <property type="nucleotide sequence ID" value="NZ_BAAAOW010000002.1"/>
</dbReference>
<dbReference type="OrthoDB" id="9799036at2"/>
<sequence>MAHLDITVPVRWTDLDAYGHVNNAAVVRLLEEARIAAFWAPDEEQIARGAVRLPTAMGVFDAHAPLLTLIASQRLEYHRPIPYLREGALVRLWVSRLGGASLDVDYQVLRQDDVAAQQPYVSARTVVVVVDRETQRTARLDAATREALQEYTGEPVAFRS</sequence>
<dbReference type="InterPro" id="IPR050563">
    <property type="entry name" value="4-hydroxybenzoyl-CoA_TE"/>
</dbReference>
<evidence type="ECO:0000313" key="1">
    <source>
        <dbReference type="EMBL" id="EWS80666.1"/>
    </source>
</evidence>
<dbReference type="Proteomes" id="UP000023067">
    <property type="component" value="Unassembled WGS sequence"/>
</dbReference>
<name>Z9JS79_9MICO</name>
<dbReference type="STRING" id="396014.BF93_02105"/>
<dbReference type="PANTHER" id="PTHR31793">
    <property type="entry name" value="4-HYDROXYBENZOYL-COA THIOESTERASE FAMILY MEMBER"/>
    <property type="match status" value="1"/>
</dbReference>
<reference evidence="1 2" key="1">
    <citation type="submission" date="2014-02" db="EMBL/GenBank/DDBJ databases">
        <title>Genome sequence of Brachybacterium phenoliresistens strain W13A50.</title>
        <authorList>
            <person name="Wang X."/>
        </authorList>
    </citation>
    <scope>NUCLEOTIDE SEQUENCE [LARGE SCALE GENOMIC DNA]</scope>
    <source>
        <strain evidence="1 2">W13A50</strain>
    </source>
</reference>
<dbReference type="Pfam" id="PF13279">
    <property type="entry name" value="4HBT_2"/>
    <property type="match status" value="1"/>
</dbReference>
<dbReference type="EMBL" id="JDYK01000013">
    <property type="protein sequence ID" value="EWS80666.1"/>
    <property type="molecule type" value="Genomic_DNA"/>
</dbReference>
<organism evidence="1 2">
    <name type="scientific">Brachybacterium phenoliresistens</name>
    <dbReference type="NCBI Taxonomy" id="396014"/>
    <lineage>
        <taxon>Bacteria</taxon>
        <taxon>Bacillati</taxon>
        <taxon>Actinomycetota</taxon>
        <taxon>Actinomycetes</taxon>
        <taxon>Micrococcales</taxon>
        <taxon>Dermabacteraceae</taxon>
        <taxon>Brachybacterium</taxon>
    </lineage>
</organism>
<dbReference type="Gene3D" id="3.10.129.10">
    <property type="entry name" value="Hotdog Thioesterase"/>
    <property type="match status" value="1"/>
</dbReference>
<accession>Z9JS79</accession>
<dbReference type="CDD" id="cd00586">
    <property type="entry name" value="4HBT"/>
    <property type="match status" value="1"/>
</dbReference>
<comment type="caution">
    <text evidence="1">The sequence shown here is derived from an EMBL/GenBank/DDBJ whole genome shotgun (WGS) entry which is preliminary data.</text>
</comment>
<dbReference type="GO" id="GO:0047617">
    <property type="term" value="F:fatty acyl-CoA hydrolase activity"/>
    <property type="evidence" value="ECO:0007669"/>
    <property type="project" value="TreeGrafter"/>
</dbReference>
<dbReference type="PATRIC" id="fig|396014.3.peg.2455"/>
<dbReference type="AlphaFoldDB" id="Z9JS79"/>
<gene>
    <name evidence="1" type="ORF">BF93_02105</name>
</gene>